<protein>
    <submittedName>
        <fullName evidence="1">Uncharacterized protein</fullName>
    </submittedName>
</protein>
<dbReference type="InterPro" id="IPR027417">
    <property type="entry name" value="P-loop_NTPase"/>
</dbReference>
<proteinExistence type="predicted"/>
<dbReference type="RefSeq" id="WP_375527372.1">
    <property type="nucleotide sequence ID" value="NZ_JBHILM010000029.1"/>
</dbReference>
<name>A0ABV5BD57_9BACL</name>
<reference evidence="1 2" key="1">
    <citation type="submission" date="2024-09" db="EMBL/GenBank/DDBJ databases">
        <authorList>
            <person name="Ruan L."/>
        </authorList>
    </citation>
    <scope>NUCLEOTIDE SEQUENCE [LARGE SCALE GENOMIC DNA]</scope>
    <source>
        <strain evidence="1 2">D33</strain>
    </source>
</reference>
<dbReference type="EMBL" id="JBHILM010000029">
    <property type="protein sequence ID" value="MFB5683642.1"/>
    <property type="molecule type" value="Genomic_DNA"/>
</dbReference>
<dbReference type="Proteomes" id="UP001580407">
    <property type="component" value="Unassembled WGS sequence"/>
</dbReference>
<accession>A0ABV5BD57</accession>
<dbReference type="Gene3D" id="3.40.50.300">
    <property type="entry name" value="P-loop containing nucleotide triphosphate hydrolases"/>
    <property type="match status" value="1"/>
</dbReference>
<evidence type="ECO:0000313" key="2">
    <source>
        <dbReference type="Proteomes" id="UP001580407"/>
    </source>
</evidence>
<gene>
    <name evidence="1" type="ORF">ACE3NQ_22275</name>
</gene>
<organism evidence="1 2">
    <name type="scientific">Paenibacillus terreus</name>
    <dbReference type="NCBI Taxonomy" id="1387834"/>
    <lineage>
        <taxon>Bacteria</taxon>
        <taxon>Bacillati</taxon>
        <taxon>Bacillota</taxon>
        <taxon>Bacilli</taxon>
        <taxon>Bacillales</taxon>
        <taxon>Paenibacillaceae</taxon>
        <taxon>Paenibacillus</taxon>
    </lineage>
</organism>
<keyword evidence="2" id="KW-1185">Reference proteome</keyword>
<evidence type="ECO:0000313" key="1">
    <source>
        <dbReference type="EMBL" id="MFB5683642.1"/>
    </source>
</evidence>
<dbReference type="SUPFAM" id="SSF52540">
    <property type="entry name" value="P-loop containing nucleoside triphosphate hydrolases"/>
    <property type="match status" value="1"/>
</dbReference>
<sequence>MILYLTSNDHVNLLDMIEQEQNLPVKKLTGQFSLLSFVVKDMRHFSHVRFVAIDRKAILESDDEMVQALLSFQTMYEIRLIVIAIGLPESSSFLLQLTEAGITNIATADEIDPLRAEIRECFSEQGLQRFISPVSTVPDIMKKDSSTYEEQQYRFDCKNINIAIAGSDRRVGVTTTAMNLMCWINHHGGSACYLEANMSKHLAHIVQLFQPEQDGQAYVIEGHDLYFTNELNRDYNFIVIDCGVLSEKILPKTFINADIRVLCGSAMPYELPVFYRAIQRCKEIEVHPLALCVPKNIRPYVESMNNNLIFGGNSHDLFDDKINASVYLQLLSKYIIVFDPQDTHTFQITHFY</sequence>
<comment type="caution">
    <text evidence="1">The sequence shown here is derived from an EMBL/GenBank/DDBJ whole genome shotgun (WGS) entry which is preliminary data.</text>
</comment>